<dbReference type="KEGG" id="pef:A7E78_09915"/>
<dbReference type="STRING" id="1842532.A7E78_09915"/>
<proteinExistence type="predicted"/>
<reference evidence="1 2" key="1">
    <citation type="journal article" date="2017" name="Genome Announc.">
        <title>Complete Genome Sequences of Two Acetylene-Fermenting Pelobacter acetylenicus Strains.</title>
        <authorList>
            <person name="Sutton J.M."/>
            <person name="Baesman S.M."/>
            <person name="Fierst J.L."/>
            <person name="Poret-Peterson A.T."/>
            <person name="Oremland R.S."/>
            <person name="Dunlap D.S."/>
            <person name="Akob D.M."/>
        </authorList>
    </citation>
    <scope>NUCLEOTIDE SEQUENCE [LARGE SCALE GENOMIC DNA]</scope>
    <source>
        <strain evidence="1 2">SFB93</strain>
    </source>
</reference>
<protein>
    <recommendedName>
        <fullName evidence="3">YkgJ family cysteine cluster protein</fullName>
    </recommendedName>
</protein>
<organism evidence="1 2">
    <name type="scientific">Syntrophotalea acetylenivorans</name>
    <dbReference type="NCBI Taxonomy" id="1842532"/>
    <lineage>
        <taxon>Bacteria</taxon>
        <taxon>Pseudomonadati</taxon>
        <taxon>Thermodesulfobacteriota</taxon>
        <taxon>Desulfuromonadia</taxon>
        <taxon>Desulfuromonadales</taxon>
        <taxon>Syntrophotaleaceae</taxon>
        <taxon>Syntrophotalea</taxon>
    </lineage>
</organism>
<dbReference type="RefSeq" id="WP_072284090.1">
    <property type="nucleotide sequence ID" value="NZ_CP015519.1"/>
</dbReference>
<dbReference type="OrthoDB" id="47399at2"/>
<evidence type="ECO:0000313" key="2">
    <source>
        <dbReference type="Proteomes" id="UP000182517"/>
    </source>
</evidence>
<dbReference type="Proteomes" id="UP000182517">
    <property type="component" value="Chromosome"/>
</dbReference>
<dbReference type="AlphaFoldDB" id="A0A1L3GQJ3"/>
<accession>A0A1L3GQJ3</accession>
<gene>
    <name evidence="1" type="ORF">A7E78_09915</name>
</gene>
<name>A0A1L3GQJ3_9BACT</name>
<sequence length="138" mass="15691">MHAENKDCLNLPLCRECGGRCCQASPGIWVDPERFFAIFFAGQRLTLEQLRSRLPALNLVLWEKSGVPMPAPRFLSSGCAFLGTDGCRLSISERPCQCLALIPDRKTLNQEEGCLCQLPEEFSRPEARNRWQKYWLMG</sequence>
<evidence type="ECO:0000313" key="1">
    <source>
        <dbReference type="EMBL" id="APG28130.1"/>
    </source>
</evidence>
<evidence type="ECO:0008006" key="3">
    <source>
        <dbReference type="Google" id="ProtNLM"/>
    </source>
</evidence>
<keyword evidence="2" id="KW-1185">Reference proteome</keyword>
<dbReference type="EMBL" id="CP015519">
    <property type="protein sequence ID" value="APG28130.1"/>
    <property type="molecule type" value="Genomic_DNA"/>
</dbReference>